<dbReference type="GO" id="GO:0016705">
    <property type="term" value="F:oxidoreductase activity, acting on paired donors, with incorporation or reduction of molecular oxygen"/>
    <property type="evidence" value="ECO:0007669"/>
    <property type="project" value="InterPro"/>
</dbReference>
<keyword evidence="2" id="KW-1185">Reference proteome</keyword>
<evidence type="ECO:0000313" key="1">
    <source>
        <dbReference type="EMBL" id="RZB86449.1"/>
    </source>
</evidence>
<proteinExistence type="predicted"/>
<sequence>MHNEVARLCEAMLAYIIREARKRIVNILEKNISERRSGIATHHEDFLQQLLDNKLNEDGVPADKEIKDNILPMIIAVEEVIPDPTHVLELDTIQVHEDLTNET</sequence>
<dbReference type="Gene3D" id="1.10.630.10">
    <property type="entry name" value="Cytochrome P450"/>
    <property type="match status" value="1"/>
</dbReference>
<reference evidence="1 2" key="1">
    <citation type="submission" date="2018-09" db="EMBL/GenBank/DDBJ databases">
        <title>A high-quality reference genome of wild soybean provides a powerful tool to mine soybean genomes.</title>
        <authorList>
            <person name="Xie M."/>
            <person name="Chung C.Y.L."/>
            <person name="Li M.-W."/>
            <person name="Wong F.-L."/>
            <person name="Chan T.-F."/>
            <person name="Lam H.-M."/>
        </authorList>
    </citation>
    <scope>NUCLEOTIDE SEQUENCE [LARGE SCALE GENOMIC DNA]</scope>
    <source>
        <strain evidence="2">cv. W05</strain>
        <tissue evidence="1">Hypocotyl of etiolated seedlings</tissue>
    </source>
</reference>
<evidence type="ECO:0000313" key="2">
    <source>
        <dbReference type="Proteomes" id="UP000289340"/>
    </source>
</evidence>
<dbReference type="GO" id="GO:0020037">
    <property type="term" value="F:heme binding"/>
    <property type="evidence" value="ECO:0007669"/>
    <property type="project" value="InterPro"/>
</dbReference>
<dbReference type="GO" id="GO:0004497">
    <property type="term" value="F:monooxygenase activity"/>
    <property type="evidence" value="ECO:0007669"/>
    <property type="project" value="InterPro"/>
</dbReference>
<dbReference type="GO" id="GO:0005506">
    <property type="term" value="F:iron ion binding"/>
    <property type="evidence" value="ECO:0007669"/>
    <property type="project" value="InterPro"/>
</dbReference>
<accession>A0A445IK71</accession>
<dbReference type="EMBL" id="QZWG01000010">
    <property type="protein sequence ID" value="RZB86450.1"/>
    <property type="molecule type" value="Genomic_DNA"/>
</dbReference>
<dbReference type="AlphaFoldDB" id="A0A445IK71"/>
<protein>
    <submittedName>
        <fullName evidence="1">Uncharacterized protein</fullName>
    </submittedName>
</protein>
<dbReference type="SUPFAM" id="SSF48264">
    <property type="entry name" value="Cytochrome P450"/>
    <property type="match status" value="1"/>
</dbReference>
<dbReference type="InterPro" id="IPR036396">
    <property type="entry name" value="Cyt_P450_sf"/>
</dbReference>
<dbReference type="Proteomes" id="UP000289340">
    <property type="component" value="Chromosome 10"/>
</dbReference>
<dbReference type="EMBL" id="QZWG01000010">
    <property type="protein sequence ID" value="RZB86449.1"/>
    <property type="molecule type" value="Genomic_DNA"/>
</dbReference>
<organism evidence="1 2">
    <name type="scientific">Glycine soja</name>
    <name type="common">Wild soybean</name>
    <dbReference type="NCBI Taxonomy" id="3848"/>
    <lineage>
        <taxon>Eukaryota</taxon>
        <taxon>Viridiplantae</taxon>
        <taxon>Streptophyta</taxon>
        <taxon>Embryophyta</taxon>
        <taxon>Tracheophyta</taxon>
        <taxon>Spermatophyta</taxon>
        <taxon>Magnoliopsida</taxon>
        <taxon>eudicotyledons</taxon>
        <taxon>Gunneridae</taxon>
        <taxon>Pentapetalae</taxon>
        <taxon>rosids</taxon>
        <taxon>fabids</taxon>
        <taxon>Fabales</taxon>
        <taxon>Fabaceae</taxon>
        <taxon>Papilionoideae</taxon>
        <taxon>50 kb inversion clade</taxon>
        <taxon>NPAAA clade</taxon>
        <taxon>indigoferoid/millettioid clade</taxon>
        <taxon>Phaseoleae</taxon>
        <taxon>Glycine</taxon>
        <taxon>Glycine subgen. Soja</taxon>
    </lineage>
</organism>
<comment type="caution">
    <text evidence="1">The sequence shown here is derived from an EMBL/GenBank/DDBJ whole genome shotgun (WGS) entry which is preliminary data.</text>
</comment>
<gene>
    <name evidence="1" type="ORF">D0Y65_026484</name>
</gene>
<name>A0A445IK71_GLYSO</name>